<comment type="caution">
    <text evidence="2">The sequence shown here is derived from an EMBL/GenBank/DDBJ whole genome shotgun (WGS) entry which is preliminary data.</text>
</comment>
<feature type="compositionally biased region" description="Polar residues" evidence="1">
    <location>
        <begin position="16"/>
        <end position="32"/>
    </location>
</feature>
<feature type="compositionally biased region" description="Basic and acidic residues" evidence="1">
    <location>
        <begin position="1"/>
        <end position="15"/>
    </location>
</feature>
<keyword evidence="3" id="KW-1185">Reference proteome</keyword>
<evidence type="ECO:0000256" key="1">
    <source>
        <dbReference type="SAM" id="MobiDB-lite"/>
    </source>
</evidence>
<feature type="region of interest" description="Disordered" evidence="1">
    <location>
        <begin position="1"/>
        <end position="45"/>
    </location>
</feature>
<protein>
    <submittedName>
        <fullName evidence="2">Uncharacterized protein</fullName>
    </submittedName>
</protein>
<organism evidence="2 3">
    <name type="scientific">Botrytis paeoniae</name>
    <dbReference type="NCBI Taxonomy" id="278948"/>
    <lineage>
        <taxon>Eukaryota</taxon>
        <taxon>Fungi</taxon>
        <taxon>Dikarya</taxon>
        <taxon>Ascomycota</taxon>
        <taxon>Pezizomycotina</taxon>
        <taxon>Leotiomycetes</taxon>
        <taxon>Helotiales</taxon>
        <taxon>Sclerotiniaceae</taxon>
        <taxon>Botrytis</taxon>
    </lineage>
</organism>
<evidence type="ECO:0000313" key="2">
    <source>
        <dbReference type="EMBL" id="TGO25137.1"/>
    </source>
</evidence>
<sequence>MDSRREKRETYKETENNGSVHQSNSTSETAKATNPALKTPEQPNADLTSIKVEIVVMDEENQRKVRPPHKRSLSQDYLSRKHFIELAADKIERSQQQLLLLKQKDPAEELYPSLRLSSELSMDIYTTGDMIEDMKEEELEYNIRINQIIKTTWSEHDPELRTHQDCDNLCRERIKESDLLYDDRIIKSLKSAIIRKFERTTMKWGERVDDELQFLSLPQHCLGAALPYRYIEDLIAKRKIEIRLLEQELEKRAENKGCILSITGRGKESPQIAERIKCIIINSPGNNNVQGMIK</sequence>
<evidence type="ECO:0000313" key="3">
    <source>
        <dbReference type="Proteomes" id="UP000297910"/>
    </source>
</evidence>
<dbReference type="EMBL" id="PQXI01000086">
    <property type="protein sequence ID" value="TGO25137.1"/>
    <property type="molecule type" value="Genomic_DNA"/>
</dbReference>
<name>A0A4Z1FTS7_9HELO</name>
<dbReference type="Proteomes" id="UP000297910">
    <property type="component" value="Unassembled WGS sequence"/>
</dbReference>
<proteinExistence type="predicted"/>
<gene>
    <name evidence="2" type="ORF">BPAE_0086g00010</name>
</gene>
<dbReference type="AlphaFoldDB" id="A0A4Z1FTS7"/>
<accession>A0A4Z1FTS7</accession>
<reference evidence="2 3" key="1">
    <citation type="submission" date="2017-12" db="EMBL/GenBank/DDBJ databases">
        <title>Comparative genomics of Botrytis spp.</title>
        <authorList>
            <person name="Valero-Jimenez C.A."/>
            <person name="Tapia P."/>
            <person name="Veloso J."/>
            <person name="Silva-Moreno E."/>
            <person name="Staats M."/>
            <person name="Valdes J.H."/>
            <person name="Van Kan J.A.L."/>
        </authorList>
    </citation>
    <scope>NUCLEOTIDE SEQUENCE [LARGE SCALE GENOMIC DNA]</scope>
    <source>
        <strain evidence="2 3">Bp0003</strain>
    </source>
</reference>